<dbReference type="Proteomes" id="UP000283509">
    <property type="component" value="Unassembled WGS sequence"/>
</dbReference>
<reference evidence="3 4" key="2">
    <citation type="submission" date="2019-01" db="EMBL/GenBank/DDBJ databases">
        <title>The decoding of complex shrimp genome reveals the adaptation for benthos swimmer, frequently molting mechanism and breeding impact on genome.</title>
        <authorList>
            <person name="Sun Y."/>
            <person name="Gao Y."/>
            <person name="Yu Y."/>
        </authorList>
    </citation>
    <scope>NUCLEOTIDE SEQUENCE [LARGE SCALE GENOMIC DNA]</scope>
    <source>
        <tissue evidence="3">Muscle</tissue>
    </source>
</reference>
<sequence>MQPHPPSSSHSPFSHPRIHVPEPSPTPQNTDITSTHPQTHSHHPSVHLPTQRNHATPPSAPLHNAVTPDFYSSLLTHNHVMSKRSHLLITPVGLITPVIPYLHGTSTPHSPATQSHHTCKSRTALEQLLLNPACLPVPPIAMFSKHLLLSSFFFISFNFPSFVGCFDLLPLLIGLSHSPYSTVGFLPVLLDVSFFLSFSNSLNLFLFFSLTLSVFFLLYSFLSLFLFLSLFHSLSLSFCLSFSFLLNSFLIAFPCQCTLLPTAALQYLVPALSAKDPGVCSQSSPSSLLPHSFLCPSHFFSLLSHFPSSLLPHFFSPSSLFLHSFLSPSSLLLLSFLTPSFLGVRSRLSRCRLFLVTLCDLMHWRIPPLHMWCSVFR</sequence>
<evidence type="ECO:0000256" key="1">
    <source>
        <dbReference type="SAM" id="MobiDB-lite"/>
    </source>
</evidence>
<keyword evidence="4" id="KW-1185">Reference proteome</keyword>
<keyword evidence="2" id="KW-1133">Transmembrane helix</keyword>
<protein>
    <submittedName>
        <fullName evidence="3">Uncharacterized protein</fullName>
    </submittedName>
</protein>
<proteinExistence type="predicted"/>
<feature type="transmembrane region" description="Helical" evidence="2">
    <location>
        <begin position="152"/>
        <end position="173"/>
    </location>
</feature>
<dbReference type="EMBL" id="QCYY01002206">
    <property type="protein sequence ID" value="ROT72109.1"/>
    <property type="molecule type" value="Genomic_DNA"/>
</dbReference>
<feature type="transmembrane region" description="Helical" evidence="2">
    <location>
        <begin position="179"/>
        <end position="198"/>
    </location>
</feature>
<evidence type="ECO:0000256" key="2">
    <source>
        <dbReference type="SAM" id="Phobius"/>
    </source>
</evidence>
<keyword evidence="2" id="KW-0812">Transmembrane</keyword>
<keyword evidence="2" id="KW-0472">Membrane</keyword>
<feature type="transmembrane region" description="Helical" evidence="2">
    <location>
        <begin position="321"/>
        <end position="344"/>
    </location>
</feature>
<evidence type="ECO:0000313" key="3">
    <source>
        <dbReference type="EMBL" id="ROT72109.1"/>
    </source>
</evidence>
<feature type="transmembrane region" description="Helical" evidence="2">
    <location>
        <begin position="205"/>
        <end position="228"/>
    </location>
</feature>
<comment type="caution">
    <text evidence="3">The sequence shown here is derived from an EMBL/GenBank/DDBJ whole genome shotgun (WGS) entry which is preliminary data.</text>
</comment>
<reference evidence="3 4" key="1">
    <citation type="submission" date="2018-04" db="EMBL/GenBank/DDBJ databases">
        <authorList>
            <person name="Zhang X."/>
            <person name="Yuan J."/>
            <person name="Li F."/>
            <person name="Xiang J."/>
        </authorList>
    </citation>
    <scope>NUCLEOTIDE SEQUENCE [LARGE SCALE GENOMIC DNA]</scope>
    <source>
        <tissue evidence="3">Muscle</tissue>
    </source>
</reference>
<feature type="region of interest" description="Disordered" evidence="1">
    <location>
        <begin position="1"/>
        <end position="61"/>
    </location>
</feature>
<name>A0A423T6I5_PENVA</name>
<dbReference type="AlphaFoldDB" id="A0A423T6I5"/>
<organism evidence="3 4">
    <name type="scientific">Penaeus vannamei</name>
    <name type="common">Whiteleg shrimp</name>
    <name type="synonym">Litopenaeus vannamei</name>
    <dbReference type="NCBI Taxonomy" id="6689"/>
    <lineage>
        <taxon>Eukaryota</taxon>
        <taxon>Metazoa</taxon>
        <taxon>Ecdysozoa</taxon>
        <taxon>Arthropoda</taxon>
        <taxon>Crustacea</taxon>
        <taxon>Multicrustacea</taxon>
        <taxon>Malacostraca</taxon>
        <taxon>Eumalacostraca</taxon>
        <taxon>Eucarida</taxon>
        <taxon>Decapoda</taxon>
        <taxon>Dendrobranchiata</taxon>
        <taxon>Penaeoidea</taxon>
        <taxon>Penaeidae</taxon>
        <taxon>Penaeus</taxon>
    </lineage>
</organism>
<feature type="transmembrane region" description="Helical" evidence="2">
    <location>
        <begin position="234"/>
        <end position="253"/>
    </location>
</feature>
<accession>A0A423T6I5</accession>
<gene>
    <name evidence="3" type="ORF">C7M84_009517</name>
</gene>
<evidence type="ECO:0000313" key="4">
    <source>
        <dbReference type="Proteomes" id="UP000283509"/>
    </source>
</evidence>